<proteinExistence type="inferred from homology"/>
<dbReference type="PROSITE" id="PS50915">
    <property type="entry name" value="CRYSTALLIN_BETA_GAMMA"/>
    <property type="match status" value="1"/>
</dbReference>
<dbReference type="SUPFAM" id="SSF49695">
    <property type="entry name" value="gamma-Crystallin-like"/>
    <property type="match status" value="1"/>
</dbReference>
<reference evidence="6 7" key="1">
    <citation type="submission" date="2017-10" db="EMBL/GenBank/DDBJ databases">
        <authorList>
            <person name="Banno H."/>
            <person name="Chua N.-H."/>
        </authorList>
    </citation>
    <scope>NUCLEOTIDE SEQUENCE [LARGE SCALE GENOMIC DNA]</scope>
    <source>
        <strain evidence="6 7">SCPM-O-B-7607</strain>
    </source>
</reference>
<keyword evidence="4" id="KW-0732">Signal</keyword>
<keyword evidence="2" id="KW-0677">Repeat</keyword>
<dbReference type="EMBL" id="PEHN01000005">
    <property type="protein sequence ID" value="PHZ28152.1"/>
    <property type="molecule type" value="Genomic_DNA"/>
</dbReference>
<evidence type="ECO:0000313" key="7">
    <source>
        <dbReference type="Proteomes" id="UP000229378"/>
    </source>
</evidence>
<dbReference type="Gene3D" id="2.60.20.10">
    <property type="entry name" value="Crystallins"/>
    <property type="match status" value="2"/>
</dbReference>
<evidence type="ECO:0000259" key="5">
    <source>
        <dbReference type="PROSITE" id="PS50915"/>
    </source>
</evidence>
<dbReference type="InterPro" id="IPR001064">
    <property type="entry name" value="Beta/gamma_crystallin"/>
</dbReference>
<feature type="signal peptide" evidence="4">
    <location>
        <begin position="1"/>
        <end position="23"/>
    </location>
</feature>
<comment type="caution">
    <text evidence="6">The sequence shown here is derived from an EMBL/GenBank/DDBJ whole genome shotgun (WGS) entry which is preliminary data.</text>
</comment>
<sequence length="814" mass="91484">MIKNNRVLLFVSMLLILNCDVMAEQPKVCFYANESYVGESFCAEEGFFSHSLFPQWNDRISSVKVPHGMVVTLYEHVDFSGHSFTLNRDTDLLHSQNLRWFNDKTSSLRVKDAVCLYESDNFIGDAICLSEGKQIDLYSHDKIKGPHTLLNSLNDQINSITVPRGMQVTVYKNDNYSGDEFTLTETYSFDDLKDIGMDNHISSLKAYQDNNFLCDHSCAIKKYMTLPIRQVFGDYWIDEKIGSKQMLLSFKLTGNDDFLIFITDGGLIKVGNKKIYIIYDRLDNAAYFDLNDESESLSMLARFNGGYFEVQFIESMGTQPTFYTPLIGYLFDPLDVNINFFLVNANTNENRSIIIDKIVMTAEKVYSRKIRDISGAVACWSIPLLNIYNYIVQGHCNQADRFVSSASDFFSGGHDKILQVFGSSKPLPKISANEPLLFADSELTPSSKIEATLTHVNTSMDKKSLTIPATALACQVSMKEQLLPHIRSRRDLNPCIHWTLNIMTDFTLLFGGTLTSWNNEIFGQVIARILQEGNTGYAVSDVDTETRLINNVREYIAADEHHEQLHLKTAFDFSQLGYATYLYFNNQNDPVVSPQNTQTLSLGRYELALETFNYVETIPRIHQNGYWVEYANSHFEIEIITGAPEKTLAARQRVIPTISEWRRLYKQEKPSEGGIASKDVDEKTHSEGATSAQANIDGAISASHIVSDVVDSWLRTSREDYVYVIVRLAGRIVSITLAVDINETDVGIAGSLTDPAYVLHPASEGTIRGGGTAAIRGLARYAASIGRRTLVSEVISQPSAIVKKKVGFTYTKEL</sequence>
<protein>
    <submittedName>
        <fullName evidence="6">Exotoxin</fullName>
    </submittedName>
</protein>
<dbReference type="Proteomes" id="UP000229378">
    <property type="component" value="Unassembled WGS sequence"/>
</dbReference>
<evidence type="ECO:0000256" key="2">
    <source>
        <dbReference type="ARBA" id="ARBA00022737"/>
    </source>
</evidence>
<evidence type="ECO:0000256" key="1">
    <source>
        <dbReference type="ARBA" id="ARBA00009646"/>
    </source>
</evidence>
<comment type="similarity">
    <text evidence="1">Belongs to the beta/gamma-crystallin family.</text>
</comment>
<dbReference type="InterPro" id="IPR011024">
    <property type="entry name" value="G_crystallin-like"/>
</dbReference>
<feature type="chain" id="PRO_5013693622" evidence="4">
    <location>
        <begin position="24"/>
        <end position="814"/>
    </location>
</feature>
<dbReference type="AlphaFoldDB" id="A0A2G4U4H2"/>
<gene>
    <name evidence="6" type="ORF">CS533_07805</name>
</gene>
<dbReference type="Pfam" id="PF00030">
    <property type="entry name" value="Crystall"/>
    <property type="match status" value="1"/>
</dbReference>
<name>A0A2G4U4H2_YERBE</name>
<organism evidence="6 7">
    <name type="scientific">Yersinia bercovieri</name>
    <dbReference type="NCBI Taxonomy" id="634"/>
    <lineage>
        <taxon>Bacteria</taxon>
        <taxon>Pseudomonadati</taxon>
        <taxon>Pseudomonadota</taxon>
        <taxon>Gammaproteobacteria</taxon>
        <taxon>Enterobacterales</taxon>
        <taxon>Yersiniaceae</taxon>
        <taxon>Yersinia</taxon>
    </lineage>
</organism>
<feature type="region of interest" description="Disordered" evidence="3">
    <location>
        <begin position="669"/>
        <end position="692"/>
    </location>
</feature>
<evidence type="ECO:0000256" key="4">
    <source>
        <dbReference type="SAM" id="SignalP"/>
    </source>
</evidence>
<dbReference type="SMART" id="SM00247">
    <property type="entry name" value="XTALbg"/>
    <property type="match status" value="2"/>
</dbReference>
<feature type="domain" description="Beta/gamma crystallin 'Greek key'" evidence="5">
    <location>
        <begin position="69"/>
        <end position="112"/>
    </location>
</feature>
<accession>A0A2G4U4H2</accession>
<evidence type="ECO:0000313" key="6">
    <source>
        <dbReference type="EMBL" id="PHZ28152.1"/>
    </source>
</evidence>
<evidence type="ECO:0000256" key="3">
    <source>
        <dbReference type="SAM" id="MobiDB-lite"/>
    </source>
</evidence>
<dbReference type="RefSeq" id="WP_099460508.1">
    <property type="nucleotide sequence ID" value="NZ_PEHN01000005.1"/>
</dbReference>